<feature type="transmembrane region" description="Helical" evidence="5">
    <location>
        <begin position="7"/>
        <end position="26"/>
    </location>
</feature>
<dbReference type="Gene3D" id="2.40.420.20">
    <property type="match status" value="1"/>
</dbReference>
<feature type="domain" description="Multidrug resistance protein MdtA-like barrel-sandwich hybrid" evidence="7">
    <location>
        <begin position="60"/>
        <end position="214"/>
    </location>
</feature>
<name>A0A974NFR6_9GAMM</name>
<dbReference type="GO" id="GO:1990195">
    <property type="term" value="C:macrolide transmembrane transporter complex"/>
    <property type="evidence" value="ECO:0007669"/>
    <property type="project" value="InterPro"/>
</dbReference>
<dbReference type="GO" id="GO:0019898">
    <property type="term" value="C:extrinsic component of membrane"/>
    <property type="evidence" value="ECO:0007669"/>
    <property type="project" value="InterPro"/>
</dbReference>
<dbReference type="AlphaFoldDB" id="A0A974NFR6"/>
<evidence type="ECO:0000256" key="5">
    <source>
        <dbReference type="SAM" id="Phobius"/>
    </source>
</evidence>
<keyword evidence="4" id="KW-0175">Coiled coil</keyword>
<evidence type="ECO:0000259" key="6">
    <source>
        <dbReference type="Pfam" id="PF25876"/>
    </source>
</evidence>
<dbReference type="InterPro" id="IPR030190">
    <property type="entry name" value="MacA_alpha-hairpin_sf"/>
</dbReference>
<comment type="subcellular location">
    <subcellularLocation>
        <location evidence="1">Cell envelope</location>
    </subcellularLocation>
</comment>
<dbReference type="Pfam" id="PF25967">
    <property type="entry name" value="RND-MFP_C"/>
    <property type="match status" value="1"/>
</dbReference>
<feature type="domain" description="Multidrug resistance protein MdtA-like alpha-helical hairpin" evidence="6">
    <location>
        <begin position="107"/>
        <end position="183"/>
    </location>
</feature>
<reference evidence="9 10" key="1">
    <citation type="submission" date="2021-01" db="EMBL/GenBank/DDBJ databases">
        <title>Entomomonas sp. F2A isolated from a house cricket (Acheta domesticus).</title>
        <authorList>
            <person name="Spergser J."/>
            <person name="Busse H.-J."/>
        </authorList>
    </citation>
    <scope>NUCLEOTIDE SEQUENCE [LARGE SCALE GENOMIC DNA]</scope>
    <source>
        <strain evidence="9 10">F2A</strain>
    </source>
</reference>
<dbReference type="InterPro" id="IPR058627">
    <property type="entry name" value="MdtA-like_C"/>
</dbReference>
<dbReference type="Pfam" id="PF25876">
    <property type="entry name" value="HH_MFP_RND"/>
    <property type="match status" value="1"/>
</dbReference>
<accession>A0A974NFR6</accession>
<evidence type="ECO:0000256" key="2">
    <source>
        <dbReference type="ARBA" id="ARBA00009477"/>
    </source>
</evidence>
<dbReference type="GO" id="GO:1990961">
    <property type="term" value="P:xenobiotic detoxification by transmembrane export across the plasma membrane"/>
    <property type="evidence" value="ECO:0007669"/>
    <property type="project" value="InterPro"/>
</dbReference>
<dbReference type="KEGG" id="eaz:JHT90_00430"/>
<evidence type="ECO:0000313" key="10">
    <source>
        <dbReference type="Proteomes" id="UP000595278"/>
    </source>
</evidence>
<dbReference type="Pfam" id="PF25917">
    <property type="entry name" value="BSH_RND"/>
    <property type="match status" value="1"/>
</dbReference>
<protein>
    <submittedName>
        <fullName evidence="9">Efflux RND transporter periplasmic adaptor subunit</fullName>
    </submittedName>
</protein>
<evidence type="ECO:0000256" key="3">
    <source>
        <dbReference type="ARBA" id="ARBA00022448"/>
    </source>
</evidence>
<gene>
    <name evidence="9" type="ORF">JHT90_00430</name>
</gene>
<evidence type="ECO:0000313" key="9">
    <source>
        <dbReference type="EMBL" id="QQP85765.1"/>
    </source>
</evidence>
<keyword evidence="5" id="KW-1133">Transmembrane helix</keyword>
<organism evidence="9 10">
    <name type="scientific">Entomomonas asaccharolytica</name>
    <dbReference type="NCBI Taxonomy" id="2785331"/>
    <lineage>
        <taxon>Bacteria</taxon>
        <taxon>Pseudomonadati</taxon>
        <taxon>Pseudomonadota</taxon>
        <taxon>Gammaproteobacteria</taxon>
        <taxon>Pseudomonadales</taxon>
        <taxon>Pseudomonadaceae</taxon>
        <taxon>Entomomonas</taxon>
    </lineage>
</organism>
<dbReference type="PANTHER" id="PTHR30469">
    <property type="entry name" value="MULTIDRUG RESISTANCE PROTEIN MDTA"/>
    <property type="match status" value="1"/>
</dbReference>
<dbReference type="PANTHER" id="PTHR30469:SF33">
    <property type="entry name" value="SLR1207 PROTEIN"/>
    <property type="match status" value="1"/>
</dbReference>
<proteinExistence type="inferred from homology"/>
<keyword evidence="3" id="KW-0813">Transport</keyword>
<dbReference type="InterPro" id="IPR006143">
    <property type="entry name" value="RND_pump_MFP"/>
</dbReference>
<keyword evidence="5" id="KW-0812">Transmembrane</keyword>
<evidence type="ECO:0000259" key="8">
    <source>
        <dbReference type="Pfam" id="PF25967"/>
    </source>
</evidence>
<dbReference type="Gene3D" id="6.10.140.1990">
    <property type="match status" value="1"/>
</dbReference>
<dbReference type="NCBIfam" id="TIGR01730">
    <property type="entry name" value="RND_mfp"/>
    <property type="match status" value="1"/>
</dbReference>
<dbReference type="InterPro" id="IPR058625">
    <property type="entry name" value="MdtA-like_BSH"/>
</dbReference>
<evidence type="ECO:0000256" key="4">
    <source>
        <dbReference type="ARBA" id="ARBA00023054"/>
    </source>
</evidence>
<dbReference type="EMBL" id="CP067393">
    <property type="protein sequence ID" value="QQP85765.1"/>
    <property type="molecule type" value="Genomic_DNA"/>
</dbReference>
<dbReference type="Gene3D" id="2.40.50.100">
    <property type="match status" value="1"/>
</dbReference>
<comment type="similarity">
    <text evidence="2">Belongs to the membrane fusion protein (MFP) (TC 8.A.1) family.</text>
</comment>
<keyword evidence="10" id="KW-1185">Reference proteome</keyword>
<dbReference type="RefSeq" id="WP_201092746.1">
    <property type="nucleotide sequence ID" value="NZ_CP067393.1"/>
</dbReference>
<sequence>MMKQGKKITISIVVLIAIATAIYFLFFNQKEQISYLTEKVVIGDIKRTVNTTGEIGAKQIVTVGAQVSGQIQKLYVSLGQQIKKGDMIAEIDSTTQENELNINKAKLESYKTQLEAKKIALVVAQKKYNREKSLKAKNATSDENLDSANDALATAKANVADLESLIIQTQISVNTAETNLGYTKIVAPFDGTIVSVPVEEGQTVNSNQTTPTIVQIADLSKMEIKMQISEGDITKIKPGMEVTYTILSEPTKIFKGQLDTLDPGLTTLTAGNYTGTTDSSTAVYYYGNLVVPNEEGTLRIGMTTQNTITIASKDNVLIVPTITLNTVGDKNYVYTLEVGNKVVEKEVTVGLSDSMNTEIISGLKEGERVISAQMASTEITAASSKNTRMRL</sequence>
<feature type="domain" description="Multidrug resistance protein MdtA-like C-terminal permuted SH3" evidence="8">
    <location>
        <begin position="315"/>
        <end position="370"/>
    </location>
</feature>
<keyword evidence="5" id="KW-0472">Membrane</keyword>
<dbReference type="Gene3D" id="2.40.30.170">
    <property type="match status" value="1"/>
</dbReference>
<dbReference type="GO" id="GO:1990281">
    <property type="term" value="C:efflux pump complex"/>
    <property type="evidence" value="ECO:0007669"/>
    <property type="project" value="TreeGrafter"/>
</dbReference>
<evidence type="ECO:0000256" key="1">
    <source>
        <dbReference type="ARBA" id="ARBA00004196"/>
    </source>
</evidence>
<dbReference type="GO" id="GO:0030313">
    <property type="term" value="C:cell envelope"/>
    <property type="evidence" value="ECO:0007669"/>
    <property type="project" value="UniProtKB-SubCell"/>
</dbReference>
<dbReference type="GO" id="GO:0015562">
    <property type="term" value="F:efflux transmembrane transporter activity"/>
    <property type="evidence" value="ECO:0007669"/>
    <property type="project" value="TreeGrafter"/>
</dbReference>
<dbReference type="Proteomes" id="UP000595278">
    <property type="component" value="Chromosome"/>
</dbReference>
<evidence type="ECO:0000259" key="7">
    <source>
        <dbReference type="Pfam" id="PF25917"/>
    </source>
</evidence>
<dbReference type="InterPro" id="IPR058624">
    <property type="entry name" value="MdtA-like_HH"/>
</dbReference>
<dbReference type="SUPFAM" id="SSF111369">
    <property type="entry name" value="HlyD-like secretion proteins"/>
    <property type="match status" value="1"/>
</dbReference>